<dbReference type="NCBIfam" id="TIGR00254">
    <property type="entry name" value="GGDEF"/>
    <property type="match status" value="1"/>
</dbReference>
<dbReference type="EC" id="2.7.7.65" evidence="2"/>
<dbReference type="PANTHER" id="PTHR45138">
    <property type="entry name" value="REGULATORY COMPONENTS OF SENSORY TRANSDUCTION SYSTEM"/>
    <property type="match status" value="1"/>
</dbReference>
<evidence type="ECO:0000313" key="6">
    <source>
        <dbReference type="Proteomes" id="UP000061489"/>
    </source>
</evidence>
<keyword evidence="6" id="KW-1185">Reference proteome</keyword>
<comment type="catalytic activity">
    <reaction evidence="3">
        <text>2 GTP = 3',3'-c-di-GMP + 2 diphosphate</text>
        <dbReference type="Rhea" id="RHEA:24898"/>
        <dbReference type="ChEBI" id="CHEBI:33019"/>
        <dbReference type="ChEBI" id="CHEBI:37565"/>
        <dbReference type="ChEBI" id="CHEBI:58805"/>
        <dbReference type="EC" id="2.7.7.65"/>
    </reaction>
</comment>
<protein>
    <recommendedName>
        <fullName evidence="2">diguanylate cyclase</fullName>
        <ecNumber evidence="2">2.7.7.65</ecNumber>
    </recommendedName>
</protein>
<dbReference type="InterPro" id="IPR050469">
    <property type="entry name" value="Diguanylate_Cyclase"/>
</dbReference>
<accession>W5YG47</accession>
<dbReference type="OrthoDB" id="9812260at2"/>
<proteinExistence type="predicted"/>
<dbReference type="GO" id="GO:1902201">
    <property type="term" value="P:negative regulation of bacterial-type flagellum-dependent cell motility"/>
    <property type="evidence" value="ECO:0007669"/>
    <property type="project" value="TreeGrafter"/>
</dbReference>
<organism evidence="5 6">
    <name type="scientific">Marinobacter similis</name>
    <dbReference type="NCBI Taxonomy" id="1420916"/>
    <lineage>
        <taxon>Bacteria</taxon>
        <taxon>Pseudomonadati</taxon>
        <taxon>Pseudomonadota</taxon>
        <taxon>Gammaproteobacteria</taxon>
        <taxon>Pseudomonadales</taxon>
        <taxon>Marinobacteraceae</taxon>
        <taxon>Marinobacter</taxon>
    </lineage>
</organism>
<dbReference type="RefSeq" id="WP_041338714.1">
    <property type="nucleotide sequence ID" value="NZ_CP007151.1"/>
</dbReference>
<dbReference type="Proteomes" id="UP000061489">
    <property type="component" value="Chromosome"/>
</dbReference>
<evidence type="ECO:0000313" key="5">
    <source>
        <dbReference type="EMBL" id="AHI27960.1"/>
    </source>
</evidence>
<sequence>MKQIPSIERSIAQPHKLGELRQAQKDWRNDPDVLTRLTRRLSTTLSLETQLGIVADELGEIVPFDSLNYRHRIARQDFVFASGLGGQHKCEYRLNLEGVSYGTLTLYRRKKFSEEELEGIETILGVVICPMRNACHFLTIEQAALTDSLTGIPNKRALDDNLLRASQLSARHEESYSLILCDLDHFKTVNDNHGHVVGDHLLQQAAEGIERALRTSDSVYRFGGEEFAIVLPHTSDQDARDVADRIRKAIASICVDCGDGKLSVTASCGVATHLGNETPEQWLARADDALYHAKHAGRNRTQVFAAIG</sequence>
<dbReference type="Pfam" id="PF00990">
    <property type="entry name" value="GGDEF"/>
    <property type="match status" value="1"/>
</dbReference>
<reference evidence="5 6" key="1">
    <citation type="journal article" date="2014" name="Genome Announc.">
        <title>Draft Genome Sequences of Marinobacter similis A3d10T and Marinobacter salarius R9SW1T.</title>
        <authorList>
            <person name="Ivanova E.P."/>
            <person name="Ng H.J."/>
            <person name="Webb H.K."/>
            <person name="Feng G."/>
            <person name="Oshima K."/>
            <person name="Hattori M."/>
            <person name="Ohkuma M."/>
            <person name="Sergeev A.F."/>
            <person name="Mikhailov V.V."/>
            <person name="Crawford R.J."/>
            <person name="Sawabe T."/>
        </authorList>
    </citation>
    <scope>NUCLEOTIDE SEQUENCE [LARGE SCALE GENOMIC DNA]</scope>
    <source>
        <strain evidence="5 6">A3d10</strain>
    </source>
</reference>
<evidence type="ECO:0000259" key="4">
    <source>
        <dbReference type="PROSITE" id="PS50887"/>
    </source>
</evidence>
<dbReference type="Gene3D" id="3.30.70.270">
    <property type="match status" value="1"/>
</dbReference>
<dbReference type="AlphaFoldDB" id="W5YG47"/>
<dbReference type="SUPFAM" id="SSF55073">
    <property type="entry name" value="Nucleotide cyclase"/>
    <property type="match status" value="1"/>
</dbReference>
<feature type="domain" description="GGDEF" evidence="4">
    <location>
        <begin position="174"/>
        <end position="306"/>
    </location>
</feature>
<comment type="cofactor">
    <cofactor evidence="1">
        <name>Mg(2+)</name>
        <dbReference type="ChEBI" id="CHEBI:18420"/>
    </cofactor>
</comment>
<dbReference type="CDD" id="cd01949">
    <property type="entry name" value="GGDEF"/>
    <property type="match status" value="1"/>
</dbReference>
<dbReference type="InterPro" id="IPR029787">
    <property type="entry name" value="Nucleotide_cyclase"/>
</dbReference>
<dbReference type="InterPro" id="IPR000160">
    <property type="entry name" value="GGDEF_dom"/>
</dbReference>
<dbReference type="STRING" id="1420916.AU14_02900"/>
<dbReference type="PROSITE" id="PS50887">
    <property type="entry name" value="GGDEF"/>
    <property type="match status" value="1"/>
</dbReference>
<dbReference type="GO" id="GO:0052621">
    <property type="term" value="F:diguanylate cyclase activity"/>
    <property type="evidence" value="ECO:0007669"/>
    <property type="project" value="UniProtKB-EC"/>
</dbReference>
<dbReference type="InterPro" id="IPR043128">
    <property type="entry name" value="Rev_trsase/Diguanyl_cyclase"/>
</dbReference>
<evidence type="ECO:0000256" key="1">
    <source>
        <dbReference type="ARBA" id="ARBA00001946"/>
    </source>
</evidence>
<dbReference type="EMBL" id="CP007151">
    <property type="protein sequence ID" value="AHI27960.1"/>
    <property type="molecule type" value="Genomic_DNA"/>
</dbReference>
<name>W5YG47_9GAMM</name>
<evidence type="ECO:0000256" key="3">
    <source>
        <dbReference type="ARBA" id="ARBA00034247"/>
    </source>
</evidence>
<dbReference type="PANTHER" id="PTHR45138:SF9">
    <property type="entry name" value="DIGUANYLATE CYCLASE DGCM-RELATED"/>
    <property type="match status" value="1"/>
</dbReference>
<dbReference type="KEGG" id="msx:AU14_02900"/>
<dbReference type="FunFam" id="3.30.70.270:FF:000001">
    <property type="entry name" value="Diguanylate cyclase domain protein"/>
    <property type="match status" value="1"/>
</dbReference>
<dbReference type="SMART" id="SM00267">
    <property type="entry name" value="GGDEF"/>
    <property type="match status" value="1"/>
</dbReference>
<evidence type="ECO:0000256" key="2">
    <source>
        <dbReference type="ARBA" id="ARBA00012528"/>
    </source>
</evidence>
<dbReference type="GO" id="GO:0043709">
    <property type="term" value="P:cell adhesion involved in single-species biofilm formation"/>
    <property type="evidence" value="ECO:0007669"/>
    <property type="project" value="TreeGrafter"/>
</dbReference>
<gene>
    <name evidence="5" type="ORF">AU14_02900</name>
</gene>
<dbReference type="GO" id="GO:0005886">
    <property type="term" value="C:plasma membrane"/>
    <property type="evidence" value="ECO:0007669"/>
    <property type="project" value="TreeGrafter"/>
</dbReference>
<dbReference type="HOGENOM" id="CLU_000445_11_5_6"/>